<evidence type="ECO:0000256" key="1">
    <source>
        <dbReference type="ARBA" id="ARBA00007637"/>
    </source>
</evidence>
<dbReference type="Gene3D" id="3.90.25.10">
    <property type="entry name" value="UDP-galactose 4-epimerase, domain 1"/>
    <property type="match status" value="1"/>
</dbReference>
<dbReference type="Pfam" id="PF01370">
    <property type="entry name" value="Epimerase"/>
    <property type="match status" value="1"/>
</dbReference>
<accession>A0A1J0AGY3</accession>
<dbReference type="GO" id="GO:0003978">
    <property type="term" value="F:UDP-glucose 4-epimerase activity"/>
    <property type="evidence" value="ECO:0007669"/>
    <property type="project" value="UniProtKB-EC"/>
</dbReference>
<dbReference type="Gene3D" id="3.40.50.720">
    <property type="entry name" value="NAD(P)-binding Rossmann-like Domain"/>
    <property type="match status" value="1"/>
</dbReference>
<reference evidence="3 4" key="1">
    <citation type="submission" date="2016-10" db="EMBL/GenBank/DDBJ databases">
        <title>Description of Gloeomargarita lithophora gen. nov., sp. nov., a thylakoid-bearing basal-branching cyanobacterium with intracellular carbonates, and proposal for Gloeomargaritales ord. nov.</title>
        <authorList>
            <person name="Moreira D."/>
            <person name="Tavera R."/>
            <person name="Benzerara K."/>
            <person name="Skouri-Panet F."/>
            <person name="Couradeau E."/>
            <person name="Gerard E."/>
            <person name="Loussert C."/>
            <person name="Novelo E."/>
            <person name="Zivanovic Y."/>
            <person name="Lopez-Garcia P."/>
        </authorList>
    </citation>
    <scope>NUCLEOTIDE SEQUENCE [LARGE SCALE GENOMIC DNA]</scope>
    <source>
        <strain evidence="3 4">D10</strain>
    </source>
</reference>
<dbReference type="SUPFAM" id="SSF51735">
    <property type="entry name" value="NAD(P)-binding Rossmann-fold domains"/>
    <property type="match status" value="1"/>
</dbReference>
<evidence type="ECO:0000313" key="4">
    <source>
        <dbReference type="Proteomes" id="UP000180235"/>
    </source>
</evidence>
<name>A0A1J0AGY3_9CYAN</name>
<sequence>MRVLITGGAGFIGSAVQDIYVQAGHEVAILDNFTAGNPAYVHPQSRVYQSDLRESQAVGQILQEWQPQVVSHHAAQIDVRQSVAQPVEDAQINILGALNVLEAAAKGGVKQFIFASSGGACYGELQQIPAPENHPLQPISPYGIAKVTMEHYLHFYYQVYGLCYGILRYANVYGPRQGITGEAGVITAFITALLTGQTPVIYGGGTQTRDYVYVGDVAQVNLQILGRLEPLTLNIGTGQETSVLTLYELMQKLISTKITPQFLPERLGEISRSALEVGQVRQILGWQAQTPLQKGLQATLDWYRQVLG</sequence>
<gene>
    <name evidence="3" type="ORF">GlitD10_2854</name>
</gene>
<protein>
    <submittedName>
        <fullName evidence="3">UDP-glucose 4-epimerase</fullName>
        <ecNumber evidence="3">5.1.3.2</ecNumber>
    </submittedName>
</protein>
<evidence type="ECO:0000313" key="3">
    <source>
        <dbReference type="EMBL" id="APB35198.1"/>
    </source>
</evidence>
<dbReference type="Proteomes" id="UP000180235">
    <property type="component" value="Chromosome"/>
</dbReference>
<dbReference type="STRING" id="1188229.GlitD10_2854"/>
<dbReference type="KEGG" id="glt:GlitD10_2854"/>
<dbReference type="AlphaFoldDB" id="A0A1J0AGY3"/>
<evidence type="ECO:0000259" key="2">
    <source>
        <dbReference type="Pfam" id="PF01370"/>
    </source>
</evidence>
<dbReference type="EC" id="5.1.3.2" evidence="3"/>
<dbReference type="InterPro" id="IPR036291">
    <property type="entry name" value="NAD(P)-bd_dom_sf"/>
</dbReference>
<comment type="similarity">
    <text evidence="1">Belongs to the NAD(P)-dependent epimerase/dehydratase family.</text>
</comment>
<dbReference type="EMBL" id="CP017675">
    <property type="protein sequence ID" value="APB35198.1"/>
    <property type="molecule type" value="Genomic_DNA"/>
</dbReference>
<keyword evidence="4" id="KW-1185">Reference proteome</keyword>
<keyword evidence="3" id="KW-0413">Isomerase</keyword>
<feature type="domain" description="NAD-dependent epimerase/dehydratase" evidence="2">
    <location>
        <begin position="3"/>
        <end position="236"/>
    </location>
</feature>
<organism evidence="3 4">
    <name type="scientific">Gloeomargarita lithophora Alchichica-D10</name>
    <dbReference type="NCBI Taxonomy" id="1188229"/>
    <lineage>
        <taxon>Bacteria</taxon>
        <taxon>Bacillati</taxon>
        <taxon>Cyanobacteriota</taxon>
        <taxon>Cyanophyceae</taxon>
        <taxon>Gloeomargaritales</taxon>
        <taxon>Gloeomargaritaceae</taxon>
        <taxon>Gloeomargarita</taxon>
    </lineage>
</organism>
<proteinExistence type="inferred from homology"/>
<dbReference type="RefSeq" id="WP_071455527.1">
    <property type="nucleotide sequence ID" value="NZ_CP017675.1"/>
</dbReference>
<dbReference type="PANTHER" id="PTHR43000">
    <property type="entry name" value="DTDP-D-GLUCOSE 4,6-DEHYDRATASE-RELATED"/>
    <property type="match status" value="1"/>
</dbReference>
<dbReference type="OrthoDB" id="9771073at2"/>
<dbReference type="InterPro" id="IPR001509">
    <property type="entry name" value="Epimerase_deHydtase"/>
</dbReference>